<proteinExistence type="predicted"/>
<dbReference type="GeneID" id="68110700"/>
<dbReference type="RefSeq" id="XP_044562203.1">
    <property type="nucleotide sequence ID" value="XM_044706791.1"/>
</dbReference>
<dbReference type="Proteomes" id="UP000444721">
    <property type="component" value="Unassembled WGS sequence"/>
</dbReference>
<keyword evidence="2" id="KW-1185">Reference proteome</keyword>
<sequence>MPYSFKHVIQHSSNTELQNNSTSTTTRCWKFDNSSVVRRNLFSQTYNGENTEDFVIIGNDHEDHKHENITKVLFPTPDLENDFVATSAFVKKVLQRNKEIPDKSKTMQVDDDDVVLVEFDSLDVVVDLDEL</sequence>
<evidence type="ECO:0000313" key="2">
    <source>
        <dbReference type="Proteomes" id="UP000444721"/>
    </source>
</evidence>
<evidence type="ECO:0000313" key="1">
    <source>
        <dbReference type="EMBL" id="KAF0977490.1"/>
    </source>
</evidence>
<accession>A0A6A5BUR0</accession>
<organism evidence="1 2">
    <name type="scientific">Naegleria fowleri</name>
    <name type="common">Brain eating amoeba</name>
    <dbReference type="NCBI Taxonomy" id="5763"/>
    <lineage>
        <taxon>Eukaryota</taxon>
        <taxon>Discoba</taxon>
        <taxon>Heterolobosea</taxon>
        <taxon>Tetramitia</taxon>
        <taxon>Eutetramitia</taxon>
        <taxon>Vahlkampfiidae</taxon>
        <taxon>Naegleria</taxon>
    </lineage>
</organism>
<dbReference type="VEuPathDB" id="AmoebaDB:FDP41_003482"/>
<gene>
    <name evidence="1" type="ORF">FDP41_003482</name>
</gene>
<dbReference type="OrthoDB" id="10513788at2759"/>
<reference evidence="1 2" key="1">
    <citation type="journal article" date="2019" name="Sci. Rep.">
        <title>Nanopore sequencing improves the draft genome of the human pathogenic amoeba Naegleria fowleri.</title>
        <authorList>
            <person name="Liechti N."/>
            <person name="Schurch N."/>
            <person name="Bruggmann R."/>
            <person name="Wittwer M."/>
        </authorList>
    </citation>
    <scope>NUCLEOTIDE SEQUENCE [LARGE SCALE GENOMIC DNA]</scope>
    <source>
        <strain evidence="1 2">ATCC 30894</strain>
    </source>
</reference>
<dbReference type="AlphaFoldDB" id="A0A6A5BUR0"/>
<name>A0A6A5BUR0_NAEFO</name>
<dbReference type="EMBL" id="VFQX01000034">
    <property type="protein sequence ID" value="KAF0977490.1"/>
    <property type="molecule type" value="Genomic_DNA"/>
</dbReference>
<dbReference type="VEuPathDB" id="AmoebaDB:NF0063450"/>
<protein>
    <submittedName>
        <fullName evidence="1">Uncharacterized protein</fullName>
    </submittedName>
</protein>
<comment type="caution">
    <text evidence="1">The sequence shown here is derived from an EMBL/GenBank/DDBJ whole genome shotgun (WGS) entry which is preliminary data.</text>
</comment>